<dbReference type="FunFam" id="1.20.1070.10:FF:000001">
    <property type="entry name" value="Olfactory receptor"/>
    <property type="match status" value="1"/>
</dbReference>
<dbReference type="AlphaFoldDB" id="A0A6I8R074"/>
<dbReference type="Pfam" id="PF13853">
    <property type="entry name" value="7tm_4"/>
    <property type="match status" value="1"/>
</dbReference>
<dbReference type="GO" id="GO:0005886">
    <property type="term" value="C:plasma membrane"/>
    <property type="evidence" value="ECO:0007669"/>
    <property type="project" value="UniProtKB-SubCell"/>
</dbReference>
<proteinExistence type="inferred from homology"/>
<keyword evidence="8 12" id="KW-0472">Membrane</keyword>
<feature type="transmembrane region" description="Helical" evidence="12">
    <location>
        <begin position="281"/>
        <end position="300"/>
    </location>
</feature>
<dbReference type="GeneTree" id="ENSGT01140000282524"/>
<feature type="transmembrane region" description="Helical" evidence="12">
    <location>
        <begin position="245"/>
        <end position="269"/>
    </location>
</feature>
<comment type="subcellular location">
    <subcellularLocation>
        <location evidence="1 12">Cell membrane</location>
        <topology evidence="1 12">Multi-pass membrane protein</topology>
    </subcellularLocation>
</comment>
<accession>A0A6I8R074</accession>
<evidence type="ECO:0000256" key="5">
    <source>
        <dbReference type="ARBA" id="ARBA00022725"/>
    </source>
</evidence>
<evidence type="ECO:0000313" key="14">
    <source>
        <dbReference type="Ensembl" id="ENSXETP00000075270"/>
    </source>
</evidence>
<dbReference type="PRINTS" id="PR00245">
    <property type="entry name" value="OLFACTORYR"/>
</dbReference>
<evidence type="ECO:0000256" key="3">
    <source>
        <dbReference type="ARBA" id="ARBA00022606"/>
    </source>
</evidence>
<evidence type="ECO:0000256" key="1">
    <source>
        <dbReference type="ARBA" id="ARBA00004651"/>
    </source>
</evidence>
<evidence type="ECO:0000256" key="7">
    <source>
        <dbReference type="ARBA" id="ARBA00023040"/>
    </source>
</evidence>
<dbReference type="PROSITE" id="PS00237">
    <property type="entry name" value="G_PROTEIN_RECEP_F1_1"/>
    <property type="match status" value="1"/>
</dbReference>
<feature type="transmembrane region" description="Helical" evidence="12">
    <location>
        <begin position="100"/>
        <end position="128"/>
    </location>
</feature>
<dbReference type="GO" id="GO:0004930">
    <property type="term" value="F:G protein-coupled receptor activity"/>
    <property type="evidence" value="ECO:0007669"/>
    <property type="project" value="UniProtKB-KW"/>
</dbReference>
<dbReference type="PROSITE" id="PS50262">
    <property type="entry name" value="G_PROTEIN_RECEP_F1_2"/>
    <property type="match status" value="1"/>
</dbReference>
<organism evidence="14">
    <name type="scientific">Xenopus tropicalis</name>
    <name type="common">Western clawed frog</name>
    <name type="synonym">Silurana tropicalis</name>
    <dbReference type="NCBI Taxonomy" id="8364"/>
    <lineage>
        <taxon>Eukaryota</taxon>
        <taxon>Metazoa</taxon>
        <taxon>Chordata</taxon>
        <taxon>Craniata</taxon>
        <taxon>Vertebrata</taxon>
        <taxon>Euteleostomi</taxon>
        <taxon>Amphibia</taxon>
        <taxon>Batrachia</taxon>
        <taxon>Anura</taxon>
        <taxon>Pipoidea</taxon>
        <taxon>Pipidae</taxon>
        <taxon>Xenopodinae</taxon>
        <taxon>Xenopus</taxon>
        <taxon>Silurana</taxon>
    </lineage>
</organism>
<keyword evidence="7 11" id="KW-0297">G-protein coupled receptor</keyword>
<evidence type="ECO:0000256" key="12">
    <source>
        <dbReference type="RuleBase" id="RU363047"/>
    </source>
</evidence>
<feature type="domain" description="G-protein coupled receptors family 1 profile" evidence="13">
    <location>
        <begin position="49"/>
        <end position="298"/>
    </location>
</feature>
<keyword evidence="4 11" id="KW-0812">Transmembrane</keyword>
<evidence type="ECO:0000256" key="11">
    <source>
        <dbReference type="RuleBase" id="RU000688"/>
    </source>
</evidence>
<reference evidence="14" key="2">
    <citation type="submission" date="2020-05" db="UniProtKB">
        <authorList>
            <consortium name="Ensembl"/>
        </authorList>
    </citation>
    <scope>IDENTIFICATION</scope>
</reference>
<evidence type="ECO:0000256" key="2">
    <source>
        <dbReference type="ARBA" id="ARBA00022475"/>
    </source>
</evidence>
<feature type="transmembrane region" description="Helical" evidence="12">
    <location>
        <begin position="69"/>
        <end position="94"/>
    </location>
</feature>
<keyword evidence="2 12" id="KW-1003">Cell membrane</keyword>
<dbReference type="Ensembl" id="ENSXETT00000080078">
    <property type="protein sequence ID" value="ENSXETP00000075270"/>
    <property type="gene ID" value="ENSXETG00000036222"/>
</dbReference>
<name>A0A6I8R074_XENTR</name>
<evidence type="ECO:0000256" key="10">
    <source>
        <dbReference type="ARBA" id="ARBA00023224"/>
    </source>
</evidence>
<keyword evidence="10 11" id="KW-0807">Transducer</keyword>
<keyword evidence="3 12" id="KW-0716">Sensory transduction</keyword>
<evidence type="ECO:0000256" key="9">
    <source>
        <dbReference type="ARBA" id="ARBA00023170"/>
    </source>
</evidence>
<dbReference type="InterPro" id="IPR017452">
    <property type="entry name" value="GPCR_Rhodpsn_7TM"/>
</dbReference>
<protein>
    <recommendedName>
        <fullName evidence="12">Olfactory receptor</fullName>
    </recommendedName>
</protein>
<evidence type="ECO:0000256" key="8">
    <source>
        <dbReference type="ARBA" id="ARBA00023136"/>
    </source>
</evidence>
<dbReference type="PANTHER" id="PTHR26452">
    <property type="entry name" value="OLFACTORY RECEPTOR"/>
    <property type="match status" value="1"/>
</dbReference>
<dbReference type="InParanoid" id="A0A6I8R074"/>
<dbReference type="Gene3D" id="1.20.1070.10">
    <property type="entry name" value="Rhodopsin 7-helix transmembrane proteins"/>
    <property type="match status" value="1"/>
</dbReference>
<keyword evidence="5 12" id="KW-0552">Olfaction</keyword>
<keyword evidence="6 12" id="KW-1133">Transmembrane helix</keyword>
<feature type="transmembrane region" description="Helical" evidence="12">
    <location>
        <begin position="149"/>
        <end position="170"/>
    </location>
</feature>
<keyword evidence="9 11" id="KW-0675">Receptor</keyword>
<dbReference type="InterPro" id="IPR050516">
    <property type="entry name" value="Olfactory_GPCR"/>
</dbReference>
<reference evidence="14" key="1">
    <citation type="journal article" date="2010" name="Science">
        <title>The genome of the Western clawed frog Xenopus tropicalis.</title>
        <authorList>
            <person name="Hellsten U."/>
            <person name="Harland R.M."/>
            <person name="Gilchrist M.J."/>
            <person name="Hendrix D."/>
            <person name="Jurka J."/>
            <person name="Kapitonov V."/>
            <person name="Ovcharenko I."/>
            <person name="Putnam N.H."/>
            <person name="Shu S."/>
            <person name="Taher L."/>
            <person name="Blitz I.L."/>
            <person name="Blumberg B."/>
            <person name="Dichmann D.S."/>
            <person name="Dubchak I."/>
            <person name="Amaya E."/>
            <person name="Detter J.C."/>
            <person name="Fletcher R."/>
            <person name="Gerhard D.S."/>
            <person name="Goodstein D."/>
            <person name="Graves T."/>
            <person name="Grigoriev I.V."/>
            <person name="Grimwood J."/>
            <person name="Kawashima T."/>
            <person name="Lindquist E."/>
            <person name="Lucas S.M."/>
            <person name="Mead P.E."/>
            <person name="Mitros T."/>
            <person name="Ogino H."/>
            <person name="Ohta Y."/>
            <person name="Poliakov A.V."/>
            <person name="Pollet N."/>
            <person name="Robert J."/>
            <person name="Salamov A."/>
            <person name="Sater A.K."/>
            <person name="Schmutz J."/>
            <person name="Terry A."/>
            <person name="Vize P.D."/>
            <person name="Warren W.C."/>
            <person name="Wells D."/>
            <person name="Wills A."/>
            <person name="Wilson R.K."/>
            <person name="Zimmerman L.B."/>
            <person name="Zorn A.M."/>
            <person name="Grainger R."/>
            <person name="Grammer T."/>
            <person name="Khokha M.K."/>
            <person name="Richardson P.M."/>
            <person name="Rokhsar D.S."/>
        </authorList>
    </citation>
    <scope>NUCLEOTIDE SEQUENCE [LARGE SCALE GENOMIC DNA]</scope>
    <source>
        <strain evidence="14">Nigerian</strain>
    </source>
</reference>
<feature type="transmembrane region" description="Helical" evidence="12">
    <location>
        <begin position="34"/>
        <end position="57"/>
    </location>
</feature>
<comment type="similarity">
    <text evidence="11">Belongs to the G-protein coupled receptor 1 family.</text>
</comment>
<evidence type="ECO:0000256" key="4">
    <source>
        <dbReference type="ARBA" id="ARBA00022692"/>
    </source>
</evidence>
<evidence type="ECO:0000256" key="6">
    <source>
        <dbReference type="ARBA" id="ARBA00022989"/>
    </source>
</evidence>
<evidence type="ECO:0000259" key="13">
    <source>
        <dbReference type="PROSITE" id="PS50262"/>
    </source>
</evidence>
<dbReference type="CDD" id="cd13954">
    <property type="entry name" value="7tmA_OR"/>
    <property type="match status" value="1"/>
</dbReference>
<dbReference type="GO" id="GO:0004984">
    <property type="term" value="F:olfactory receptor activity"/>
    <property type="evidence" value="ECO:0007669"/>
    <property type="project" value="InterPro"/>
</dbReference>
<feature type="transmembrane region" description="Helical" evidence="12">
    <location>
        <begin position="201"/>
        <end position="224"/>
    </location>
</feature>
<dbReference type="SUPFAM" id="SSF81321">
    <property type="entry name" value="Family A G protein-coupled receptor-like"/>
    <property type="match status" value="1"/>
</dbReference>
<dbReference type="InterPro" id="IPR000276">
    <property type="entry name" value="GPCR_Rhodpsn"/>
</dbReference>
<dbReference type="InterPro" id="IPR000725">
    <property type="entry name" value="Olfact_rcpt"/>
</dbReference>
<sequence>MEIHSILQMDKDNATTMNYFLLSGLSEMSEIQHLLFFMFLIIYIISILGNASIIFAYKCSSELQTPMYFCLINFSFVEMCYVSTTVPNLLLQLITGHKRISFYGCATQMYCFSFFGVTECFILAAMAYDRYNAICNPLLYNIIMNKRTCIIFIAGSWLIASINSLIHTVLTFMLPFCGSNAIDSFFCDMPPLLKLACTDTLVNQITIFVTGGCIIAGPFILTVISYIQIISTIVSIRLTSKKKKAFSTCTSHITAVVIFYVPSICIYFRPKSNQAMIQDKMATVIYAVITPLLNPFIYSLRNNDVKVALKKMVHKLSVQF</sequence>
<dbReference type="PRINTS" id="PR00237">
    <property type="entry name" value="GPCRRHODOPSN"/>
</dbReference>